<feature type="domain" description="Ig-like" evidence="3">
    <location>
        <begin position="24"/>
        <end position="114"/>
    </location>
</feature>
<evidence type="ECO:0000259" key="3">
    <source>
        <dbReference type="PROSITE" id="PS50835"/>
    </source>
</evidence>
<evidence type="ECO:0000256" key="1">
    <source>
        <dbReference type="ARBA" id="ARBA00022729"/>
    </source>
</evidence>
<reference evidence="5" key="1">
    <citation type="submission" date="2013-03" db="EMBL/GenBank/DDBJ databases">
        <authorList>
            <person name="Jeffery W."/>
            <person name="Warren W."/>
            <person name="Wilson R.K."/>
        </authorList>
    </citation>
    <scope>NUCLEOTIDE SEQUENCE</scope>
    <source>
        <strain evidence="5">female</strain>
    </source>
</reference>
<dbReference type="InterPro" id="IPR013783">
    <property type="entry name" value="Ig-like_fold"/>
</dbReference>
<dbReference type="PANTHER" id="PTHR23268">
    <property type="entry name" value="T-CELL RECEPTOR BETA CHAIN"/>
    <property type="match status" value="1"/>
</dbReference>
<dbReference type="InterPro" id="IPR013106">
    <property type="entry name" value="Ig_V-set"/>
</dbReference>
<dbReference type="PROSITE" id="PS50835">
    <property type="entry name" value="IG_LIKE"/>
    <property type="match status" value="1"/>
</dbReference>
<evidence type="ECO:0000313" key="5">
    <source>
        <dbReference type="Proteomes" id="UP000018467"/>
    </source>
</evidence>
<proteinExistence type="predicted"/>
<protein>
    <recommendedName>
        <fullName evidence="3">Ig-like domain-containing protein</fullName>
    </recommendedName>
</protein>
<dbReference type="PANTHER" id="PTHR23268:SF102">
    <property type="entry name" value="IMMUNOGLOBULIN V-SET DOMAIN-CONTAINING PROTEIN"/>
    <property type="match status" value="1"/>
</dbReference>
<keyword evidence="2" id="KW-0391">Immunity</keyword>
<accession>A0A3B1IDH7</accession>
<dbReference type="Pfam" id="PF07686">
    <property type="entry name" value="V-set"/>
    <property type="match status" value="1"/>
</dbReference>
<dbReference type="STRING" id="7994.ENSAMXP00000027967"/>
<dbReference type="InterPro" id="IPR007110">
    <property type="entry name" value="Ig-like_dom"/>
</dbReference>
<dbReference type="GO" id="GO:0007166">
    <property type="term" value="P:cell surface receptor signaling pathway"/>
    <property type="evidence" value="ECO:0007669"/>
    <property type="project" value="TreeGrafter"/>
</dbReference>
<dbReference type="Bgee" id="ENSAMXG00000035178">
    <property type="expression patterns" value="Expressed in mesonephros and 5 other cell types or tissues"/>
</dbReference>
<dbReference type="Proteomes" id="UP000018467">
    <property type="component" value="Unassembled WGS sequence"/>
</dbReference>
<dbReference type="InParanoid" id="A0A3B1IDH7"/>
<name>A0A3B1IDH7_ASTMX</name>
<evidence type="ECO:0000313" key="4">
    <source>
        <dbReference type="Ensembl" id="ENSAMXP00000027967.1"/>
    </source>
</evidence>
<evidence type="ECO:0000256" key="2">
    <source>
        <dbReference type="ARBA" id="ARBA00022859"/>
    </source>
</evidence>
<sequence>LKQILKQKLITNCVKFEQPPSLFAKEHDSVTIKCSHDDNSLLYMLWYQRKSDSTNMNFIGYRYISGDAVKEEGFKERFDLKRDGDVKGDLIISKLVSSDSAVYYCAAKEHSAAD</sequence>
<keyword evidence="5" id="KW-1185">Reference proteome</keyword>
<dbReference type="AlphaFoldDB" id="A0A3B1IDH7"/>
<dbReference type="Ensembl" id="ENSAMXT00000045672.1">
    <property type="protein sequence ID" value="ENSAMXP00000027967.1"/>
    <property type="gene ID" value="ENSAMXG00000035178.1"/>
</dbReference>
<dbReference type="GO" id="GO:0005886">
    <property type="term" value="C:plasma membrane"/>
    <property type="evidence" value="ECO:0007669"/>
    <property type="project" value="TreeGrafter"/>
</dbReference>
<dbReference type="SMART" id="SM00409">
    <property type="entry name" value="IG"/>
    <property type="match status" value="1"/>
</dbReference>
<dbReference type="InterPro" id="IPR036179">
    <property type="entry name" value="Ig-like_dom_sf"/>
</dbReference>
<dbReference type="GeneTree" id="ENSGT00940000177531"/>
<reference evidence="4" key="3">
    <citation type="submission" date="2025-08" db="UniProtKB">
        <authorList>
            <consortium name="Ensembl"/>
        </authorList>
    </citation>
    <scope>IDENTIFICATION</scope>
</reference>
<dbReference type="SMART" id="SM00406">
    <property type="entry name" value="IGv"/>
    <property type="match status" value="1"/>
</dbReference>
<dbReference type="InterPro" id="IPR050413">
    <property type="entry name" value="TCR_beta_variable"/>
</dbReference>
<dbReference type="Gene3D" id="2.60.40.10">
    <property type="entry name" value="Immunoglobulins"/>
    <property type="match status" value="1"/>
</dbReference>
<keyword evidence="1" id="KW-0732">Signal</keyword>
<dbReference type="GO" id="GO:0002376">
    <property type="term" value="P:immune system process"/>
    <property type="evidence" value="ECO:0007669"/>
    <property type="project" value="UniProtKB-KW"/>
</dbReference>
<reference evidence="4" key="4">
    <citation type="submission" date="2025-09" db="UniProtKB">
        <authorList>
            <consortium name="Ensembl"/>
        </authorList>
    </citation>
    <scope>IDENTIFICATION</scope>
</reference>
<dbReference type="InterPro" id="IPR003599">
    <property type="entry name" value="Ig_sub"/>
</dbReference>
<reference evidence="5" key="2">
    <citation type="journal article" date="2014" name="Nat. Commun.">
        <title>The cavefish genome reveals candidate genes for eye loss.</title>
        <authorList>
            <person name="McGaugh S.E."/>
            <person name="Gross J.B."/>
            <person name="Aken B."/>
            <person name="Blin M."/>
            <person name="Borowsky R."/>
            <person name="Chalopin D."/>
            <person name="Hinaux H."/>
            <person name="Jeffery W.R."/>
            <person name="Keene A."/>
            <person name="Ma L."/>
            <person name="Minx P."/>
            <person name="Murphy D."/>
            <person name="O'Quin K.E."/>
            <person name="Retaux S."/>
            <person name="Rohner N."/>
            <person name="Searle S.M."/>
            <person name="Stahl B.A."/>
            <person name="Tabin C."/>
            <person name="Volff J.N."/>
            <person name="Yoshizawa M."/>
            <person name="Warren W.C."/>
        </authorList>
    </citation>
    <scope>NUCLEOTIDE SEQUENCE [LARGE SCALE GENOMIC DNA]</scope>
    <source>
        <strain evidence="5">female</strain>
    </source>
</reference>
<dbReference type="SUPFAM" id="SSF48726">
    <property type="entry name" value="Immunoglobulin"/>
    <property type="match status" value="1"/>
</dbReference>
<organism evidence="4 5">
    <name type="scientific">Astyanax mexicanus</name>
    <name type="common">Blind cave fish</name>
    <name type="synonym">Astyanax fasciatus mexicanus</name>
    <dbReference type="NCBI Taxonomy" id="7994"/>
    <lineage>
        <taxon>Eukaryota</taxon>
        <taxon>Metazoa</taxon>
        <taxon>Chordata</taxon>
        <taxon>Craniata</taxon>
        <taxon>Vertebrata</taxon>
        <taxon>Euteleostomi</taxon>
        <taxon>Actinopterygii</taxon>
        <taxon>Neopterygii</taxon>
        <taxon>Teleostei</taxon>
        <taxon>Ostariophysi</taxon>
        <taxon>Characiformes</taxon>
        <taxon>Characoidei</taxon>
        <taxon>Acestrorhamphidae</taxon>
        <taxon>Acestrorhamphinae</taxon>
        <taxon>Astyanax</taxon>
    </lineage>
</organism>